<comment type="caution">
    <text evidence="1">The sequence shown here is derived from an EMBL/GenBank/DDBJ whole genome shotgun (WGS) entry which is preliminary data.</text>
</comment>
<sequence>MSGSNGQAESPVQTKWLTTEQQQAWRTLISLVTRLPAALDTQLQRDCSLTHFEYFVLSALSEVPDHKLQLSLLAQQANASLSRLSHVVTKMEKAGWVKREVIRGSRGSNAVLTDAGMAKVIEASPGHVRLVQALVFEGLDDSQVAQLSALSTAMVDQLDRGIAGGLGKA</sequence>
<organism evidence="1">
    <name type="scientific">Nocardia globerula</name>
    <dbReference type="NCBI Taxonomy" id="1818"/>
    <lineage>
        <taxon>Bacteria</taxon>
        <taxon>Bacillati</taxon>
        <taxon>Actinomycetota</taxon>
        <taxon>Actinomycetes</taxon>
        <taxon>Mycobacteriales</taxon>
        <taxon>Nocardiaceae</taxon>
        <taxon>Nocardia</taxon>
    </lineage>
</organism>
<reference evidence="1" key="1">
    <citation type="submission" date="2019-07" db="EMBL/GenBank/DDBJ databases">
        <title>Genomic Encyclopedia of Type Strains, Phase IV (KMG-IV): sequencing the most valuable type-strain genomes for metagenomic binning, comparative biology and taxonomic classification.</title>
        <authorList>
            <person name="Goeker M."/>
        </authorList>
    </citation>
    <scope>NUCLEOTIDE SEQUENCE</scope>
    <source>
        <strain evidence="1">DSM 44596</strain>
    </source>
</reference>
<proteinExistence type="predicted"/>
<evidence type="ECO:0000313" key="1">
    <source>
        <dbReference type="EMBL" id="TYQ08918.1"/>
    </source>
</evidence>
<keyword evidence="1" id="KW-0238">DNA-binding</keyword>
<dbReference type="InterPro" id="IPR036390">
    <property type="entry name" value="WH_DNA-bd_sf"/>
</dbReference>
<dbReference type="SUPFAM" id="SSF46785">
    <property type="entry name" value="Winged helix' DNA-binding domain"/>
    <property type="match status" value="1"/>
</dbReference>
<dbReference type="SMART" id="SM00347">
    <property type="entry name" value="HTH_MARR"/>
    <property type="match status" value="1"/>
</dbReference>
<dbReference type="InterPro" id="IPR000835">
    <property type="entry name" value="HTH_MarR-typ"/>
</dbReference>
<dbReference type="InterPro" id="IPR036388">
    <property type="entry name" value="WH-like_DNA-bd_sf"/>
</dbReference>
<dbReference type="Gene3D" id="1.10.10.10">
    <property type="entry name" value="Winged helix-like DNA-binding domain superfamily/Winged helix DNA-binding domain"/>
    <property type="match status" value="1"/>
</dbReference>
<dbReference type="GO" id="GO:0003677">
    <property type="term" value="F:DNA binding"/>
    <property type="evidence" value="ECO:0007669"/>
    <property type="project" value="UniProtKB-KW"/>
</dbReference>
<dbReference type="Pfam" id="PF01047">
    <property type="entry name" value="MarR"/>
    <property type="match status" value="1"/>
</dbReference>
<dbReference type="AlphaFoldDB" id="A0A652YZF0"/>
<dbReference type="GO" id="GO:0003700">
    <property type="term" value="F:DNA-binding transcription factor activity"/>
    <property type="evidence" value="ECO:0007669"/>
    <property type="project" value="InterPro"/>
</dbReference>
<name>A0A652YZF0_NOCGL</name>
<dbReference type="EMBL" id="VNIQ01000001">
    <property type="protein sequence ID" value="TYQ08918.1"/>
    <property type="molecule type" value="Genomic_DNA"/>
</dbReference>
<protein>
    <submittedName>
        <fullName evidence="1">DNA-binding MarR family transcriptional regulator</fullName>
    </submittedName>
</protein>
<gene>
    <name evidence="1" type="ORF">FNL38_1011295</name>
</gene>
<accession>A0A652YZF0</accession>